<dbReference type="InterPro" id="IPR052579">
    <property type="entry name" value="Zinc_finger_SWIM"/>
</dbReference>
<sequence>MWKRFPEVISFDNTYNTNRFKLPLFQATGQTCLKSVYNAAFGLIDNERREGFQFLAEGIRQLVERHGIQLPNVVITDFDQQMKAALEDQFPDAQQQLCIFHINSNVLLNAKRKWKHAKEDSDGSSNNEQSQATLTSRDKEAVLAAGRQDEPLSRSNVSATVPHNYRGVLEMWKLVAFAETKADYEKAWVRLCDEFDDQEAILIYLYNTYLPLSAQWSQCFIKKHRNFGIRVTSGTEASNNNVKSYLLNGMSHLFGLIEAIEGMLGDQEQDFIDNCAQDEVLTTRTYSSPGSEYLGELRMTASQQGLNLIAREHRYALKAIPSRSRPWPEPIGDCGENCSVSWQLGIPCRHTIYCKLEAGEFLRRWDVHPRWHLREPSSRDPYRRILDPKIATSLRGRPKNTVQPVPTKDGHPQDGQDDRRSGYWAQKSAERTEATVGVGAHK</sequence>
<dbReference type="EMBL" id="JAIZPD010000001">
    <property type="protein sequence ID" value="KAH0968767.1"/>
    <property type="molecule type" value="Genomic_DNA"/>
</dbReference>
<dbReference type="GeneID" id="68350538"/>
<name>A0A9P8N930_9HYPO</name>
<dbReference type="PANTHER" id="PTHR31569">
    <property type="entry name" value="SWIM-TYPE DOMAIN-CONTAINING PROTEIN"/>
    <property type="match status" value="1"/>
</dbReference>
<feature type="region of interest" description="Disordered" evidence="1">
    <location>
        <begin position="394"/>
        <end position="442"/>
    </location>
</feature>
<proteinExistence type="predicted"/>
<dbReference type="AlphaFoldDB" id="A0A9P8N930"/>
<comment type="caution">
    <text evidence="3">The sequence shown here is derived from an EMBL/GenBank/DDBJ whole genome shotgun (WGS) entry which is preliminary data.</text>
</comment>
<evidence type="ECO:0000259" key="2">
    <source>
        <dbReference type="Pfam" id="PF10551"/>
    </source>
</evidence>
<gene>
    <name evidence="3" type="ORF">HRG_01409</name>
</gene>
<keyword evidence="4" id="KW-1185">Reference proteome</keyword>
<dbReference type="PANTHER" id="PTHR31569:SF4">
    <property type="entry name" value="SWIM-TYPE DOMAIN-CONTAINING PROTEIN"/>
    <property type="match status" value="1"/>
</dbReference>
<reference evidence="3" key="1">
    <citation type="submission" date="2021-09" db="EMBL/GenBank/DDBJ databases">
        <title>A high-quality genome of the endoparasitic fungus Hirsutella rhossiliensis with a comparison of Hirsutella genomes reveals transposable elements contributing to genome size variation.</title>
        <authorList>
            <person name="Lin R."/>
            <person name="Jiao Y."/>
            <person name="Sun X."/>
            <person name="Ling J."/>
            <person name="Xie B."/>
            <person name="Cheng X."/>
        </authorList>
    </citation>
    <scope>NUCLEOTIDE SEQUENCE</scope>
    <source>
        <strain evidence="3">HR02</strain>
    </source>
</reference>
<evidence type="ECO:0000313" key="4">
    <source>
        <dbReference type="Proteomes" id="UP000824596"/>
    </source>
</evidence>
<dbReference type="InterPro" id="IPR018289">
    <property type="entry name" value="MULE_transposase_dom"/>
</dbReference>
<dbReference type="Proteomes" id="UP000824596">
    <property type="component" value="Unassembled WGS sequence"/>
</dbReference>
<accession>A0A9P8N930</accession>
<dbReference type="RefSeq" id="XP_044726280.1">
    <property type="nucleotide sequence ID" value="XM_044859880.1"/>
</dbReference>
<dbReference type="OrthoDB" id="4922674at2759"/>
<evidence type="ECO:0000256" key="1">
    <source>
        <dbReference type="SAM" id="MobiDB-lite"/>
    </source>
</evidence>
<organism evidence="3 4">
    <name type="scientific">Hirsutella rhossiliensis</name>
    <dbReference type="NCBI Taxonomy" id="111463"/>
    <lineage>
        <taxon>Eukaryota</taxon>
        <taxon>Fungi</taxon>
        <taxon>Dikarya</taxon>
        <taxon>Ascomycota</taxon>
        <taxon>Pezizomycotina</taxon>
        <taxon>Sordariomycetes</taxon>
        <taxon>Hypocreomycetidae</taxon>
        <taxon>Hypocreales</taxon>
        <taxon>Ophiocordycipitaceae</taxon>
        <taxon>Hirsutella</taxon>
    </lineage>
</organism>
<feature type="domain" description="MULE transposase" evidence="2">
    <location>
        <begin position="8"/>
        <end position="105"/>
    </location>
</feature>
<feature type="region of interest" description="Disordered" evidence="1">
    <location>
        <begin position="117"/>
        <end position="139"/>
    </location>
</feature>
<feature type="compositionally biased region" description="Basic and acidic residues" evidence="1">
    <location>
        <begin position="408"/>
        <end position="421"/>
    </location>
</feature>
<dbReference type="Pfam" id="PF10551">
    <property type="entry name" value="MULE"/>
    <property type="match status" value="1"/>
</dbReference>
<protein>
    <submittedName>
        <fullName evidence="3">MULE transposase domain-containing protein</fullName>
    </submittedName>
</protein>
<feature type="compositionally biased region" description="Polar residues" evidence="1">
    <location>
        <begin position="123"/>
        <end position="135"/>
    </location>
</feature>
<evidence type="ECO:0000313" key="3">
    <source>
        <dbReference type="EMBL" id="KAH0968767.1"/>
    </source>
</evidence>